<comment type="caution">
    <text evidence="5">The sequence shown here is derived from an EMBL/GenBank/DDBJ whole genome shotgun (WGS) entry which is preliminary data.</text>
</comment>
<proteinExistence type="predicted"/>
<gene>
    <name evidence="5" type="ORF">FE784_28870</name>
</gene>
<dbReference type="Gene3D" id="1.10.10.60">
    <property type="entry name" value="Homeodomain-like"/>
    <property type="match status" value="1"/>
</dbReference>
<protein>
    <submittedName>
        <fullName evidence="5">AraC family transcriptional regulator</fullName>
    </submittedName>
</protein>
<dbReference type="PROSITE" id="PS01124">
    <property type="entry name" value="HTH_ARAC_FAMILY_2"/>
    <property type="match status" value="1"/>
</dbReference>
<dbReference type="SUPFAM" id="SSF51215">
    <property type="entry name" value="Regulatory protein AraC"/>
    <property type="match status" value="1"/>
</dbReference>
<evidence type="ECO:0000256" key="1">
    <source>
        <dbReference type="ARBA" id="ARBA00023015"/>
    </source>
</evidence>
<sequence>MRQGANPTMQRFHLQVTIGALRFDISLDDGFNRAMYRSTDKHNHSVYEIHFITGGSGTLLINNAELTVGQNTWYAVGPGVYHAIKPNGEDPLTRCYLQFTFDEPSARDRGHCAEPSETEHIRSVLKQLSFFRKDTGAIPIETIGAIHREIKCRPVGFYSRIQALFTLLLTDLIREMIPETTADYTMPAAIRDDMRSSLIDAFFDRYDEQLTIAELAKQLHLSTKQTGRVIEELYKTTFKQKLLDTRIEVAKDLLVRTPLAVGDIAERVGYSLQRNFGQVFRNKTGFSPSAYRRSARNGFGGQR</sequence>
<reference evidence="5 6" key="1">
    <citation type="submission" date="2019-05" db="EMBL/GenBank/DDBJ databases">
        <title>We sequenced the genome of Paenibacillus hemerocallicola KCTC 33185 for further insight into its adaptation and study the phylogeny of Paenibacillus.</title>
        <authorList>
            <person name="Narsing Rao M.P."/>
        </authorList>
    </citation>
    <scope>NUCLEOTIDE SEQUENCE [LARGE SCALE GENOMIC DNA]</scope>
    <source>
        <strain evidence="5 6">KCTC 33185</strain>
    </source>
</reference>
<dbReference type="GO" id="GO:0043565">
    <property type="term" value="F:sequence-specific DNA binding"/>
    <property type="evidence" value="ECO:0007669"/>
    <property type="project" value="InterPro"/>
</dbReference>
<dbReference type="InterPro" id="IPR018060">
    <property type="entry name" value="HTH_AraC"/>
</dbReference>
<dbReference type="PROSITE" id="PS00041">
    <property type="entry name" value="HTH_ARAC_FAMILY_1"/>
    <property type="match status" value="1"/>
</dbReference>
<accession>A0A5C4T1D8</accession>
<dbReference type="SMART" id="SM00342">
    <property type="entry name" value="HTH_ARAC"/>
    <property type="match status" value="1"/>
</dbReference>
<dbReference type="Pfam" id="PF02311">
    <property type="entry name" value="AraC_binding"/>
    <property type="match status" value="1"/>
</dbReference>
<dbReference type="InterPro" id="IPR003313">
    <property type="entry name" value="AraC-bd"/>
</dbReference>
<keyword evidence="6" id="KW-1185">Reference proteome</keyword>
<evidence type="ECO:0000256" key="2">
    <source>
        <dbReference type="ARBA" id="ARBA00023125"/>
    </source>
</evidence>
<dbReference type="OrthoDB" id="145012at2"/>
<name>A0A5C4T1D8_9BACL</name>
<dbReference type="InterPro" id="IPR014710">
    <property type="entry name" value="RmlC-like_jellyroll"/>
</dbReference>
<evidence type="ECO:0000313" key="6">
    <source>
        <dbReference type="Proteomes" id="UP000307943"/>
    </source>
</evidence>
<keyword evidence="1" id="KW-0805">Transcription regulation</keyword>
<dbReference type="InterPro" id="IPR009057">
    <property type="entry name" value="Homeodomain-like_sf"/>
</dbReference>
<evidence type="ECO:0000259" key="4">
    <source>
        <dbReference type="PROSITE" id="PS01124"/>
    </source>
</evidence>
<dbReference type="InterPro" id="IPR037923">
    <property type="entry name" value="HTH-like"/>
</dbReference>
<dbReference type="Gene3D" id="2.60.120.10">
    <property type="entry name" value="Jelly Rolls"/>
    <property type="match status" value="1"/>
</dbReference>
<dbReference type="EMBL" id="VDCQ01000053">
    <property type="protein sequence ID" value="TNJ62793.1"/>
    <property type="molecule type" value="Genomic_DNA"/>
</dbReference>
<evidence type="ECO:0000256" key="3">
    <source>
        <dbReference type="ARBA" id="ARBA00023163"/>
    </source>
</evidence>
<evidence type="ECO:0000313" key="5">
    <source>
        <dbReference type="EMBL" id="TNJ62793.1"/>
    </source>
</evidence>
<dbReference type="SUPFAM" id="SSF46689">
    <property type="entry name" value="Homeodomain-like"/>
    <property type="match status" value="1"/>
</dbReference>
<dbReference type="Pfam" id="PF12833">
    <property type="entry name" value="HTH_18"/>
    <property type="match status" value="1"/>
</dbReference>
<dbReference type="PANTHER" id="PTHR43280:SF2">
    <property type="entry name" value="HTH-TYPE TRANSCRIPTIONAL REGULATOR EXSA"/>
    <property type="match status" value="1"/>
</dbReference>
<dbReference type="AlphaFoldDB" id="A0A5C4T1D8"/>
<keyword evidence="3" id="KW-0804">Transcription</keyword>
<dbReference type="PANTHER" id="PTHR43280">
    <property type="entry name" value="ARAC-FAMILY TRANSCRIPTIONAL REGULATOR"/>
    <property type="match status" value="1"/>
</dbReference>
<keyword evidence="2" id="KW-0238">DNA-binding</keyword>
<dbReference type="Proteomes" id="UP000307943">
    <property type="component" value="Unassembled WGS sequence"/>
</dbReference>
<feature type="domain" description="HTH araC/xylS-type" evidence="4">
    <location>
        <begin position="196"/>
        <end position="294"/>
    </location>
</feature>
<dbReference type="InterPro" id="IPR018062">
    <property type="entry name" value="HTH_AraC-typ_CS"/>
</dbReference>
<dbReference type="GO" id="GO:0003700">
    <property type="term" value="F:DNA-binding transcription factor activity"/>
    <property type="evidence" value="ECO:0007669"/>
    <property type="project" value="InterPro"/>
</dbReference>
<organism evidence="5 6">
    <name type="scientific">Paenibacillus hemerocallicola</name>
    <dbReference type="NCBI Taxonomy" id="1172614"/>
    <lineage>
        <taxon>Bacteria</taxon>
        <taxon>Bacillati</taxon>
        <taxon>Bacillota</taxon>
        <taxon>Bacilli</taxon>
        <taxon>Bacillales</taxon>
        <taxon>Paenibacillaceae</taxon>
        <taxon>Paenibacillus</taxon>
    </lineage>
</organism>